<evidence type="ECO:0000313" key="9">
    <source>
        <dbReference type="Proteomes" id="UP000530424"/>
    </source>
</evidence>
<dbReference type="InterPro" id="IPR014284">
    <property type="entry name" value="RNA_pol_sigma-70_dom"/>
</dbReference>
<evidence type="ECO:0000256" key="3">
    <source>
        <dbReference type="ARBA" id="ARBA00023082"/>
    </source>
</evidence>
<dbReference type="NCBIfam" id="TIGR02983">
    <property type="entry name" value="SigE-fam_strep"/>
    <property type="match status" value="1"/>
</dbReference>
<protein>
    <submittedName>
        <fullName evidence="8">RNA polymerase sigma-70 factor (Sigma-E family)</fullName>
    </submittedName>
</protein>
<dbReference type="GO" id="GO:0006352">
    <property type="term" value="P:DNA-templated transcription initiation"/>
    <property type="evidence" value="ECO:0007669"/>
    <property type="project" value="InterPro"/>
</dbReference>
<keyword evidence="5" id="KW-0804">Transcription</keyword>
<evidence type="ECO:0000259" key="7">
    <source>
        <dbReference type="Pfam" id="PF08281"/>
    </source>
</evidence>
<name>A0A853BY49_9ACTN</name>
<reference evidence="8 9" key="1">
    <citation type="submission" date="2020-07" db="EMBL/GenBank/DDBJ databases">
        <title>Sequencing the genomes of 1000 actinobacteria strains.</title>
        <authorList>
            <person name="Klenk H.-P."/>
        </authorList>
    </citation>
    <scope>NUCLEOTIDE SEQUENCE [LARGE SCALE GENOMIC DNA]</scope>
    <source>
        <strain evidence="8 9">DSM 103833</strain>
    </source>
</reference>
<dbReference type="InterPro" id="IPR036388">
    <property type="entry name" value="WH-like_DNA-bd_sf"/>
</dbReference>
<sequence>MRSRDEAAYTDYVAARQDHLRRVAYALCGDWHRAEDLLQNALVKLYVAWPRRDRWATPDAYVRQILVRASIDEHRRAWRRHEVSGLEGVEHTAAARRHDSEQRDVLFAALDQLTVQQRHCVVLRYWLELSVAETAAELGISEGSVKTHAFRGRERLRELLAEVDEPEPVV</sequence>
<dbReference type="EMBL" id="JACCFP010000001">
    <property type="protein sequence ID" value="NYI99685.1"/>
    <property type="molecule type" value="Genomic_DNA"/>
</dbReference>
<dbReference type="GO" id="GO:0003677">
    <property type="term" value="F:DNA binding"/>
    <property type="evidence" value="ECO:0007669"/>
    <property type="project" value="UniProtKB-KW"/>
</dbReference>
<comment type="caution">
    <text evidence="8">The sequence shown here is derived from an EMBL/GenBank/DDBJ whole genome shotgun (WGS) entry which is preliminary data.</text>
</comment>
<dbReference type="Gene3D" id="1.10.10.10">
    <property type="entry name" value="Winged helix-like DNA-binding domain superfamily/Winged helix DNA-binding domain"/>
    <property type="match status" value="1"/>
</dbReference>
<evidence type="ECO:0000256" key="4">
    <source>
        <dbReference type="ARBA" id="ARBA00023125"/>
    </source>
</evidence>
<keyword evidence="4" id="KW-0238">DNA-binding</keyword>
<evidence type="ECO:0000256" key="2">
    <source>
        <dbReference type="ARBA" id="ARBA00023015"/>
    </source>
</evidence>
<dbReference type="SUPFAM" id="SSF88946">
    <property type="entry name" value="Sigma2 domain of RNA polymerase sigma factors"/>
    <property type="match status" value="1"/>
</dbReference>
<dbReference type="InterPro" id="IPR013324">
    <property type="entry name" value="RNA_pol_sigma_r3/r4-like"/>
</dbReference>
<dbReference type="InterPro" id="IPR013249">
    <property type="entry name" value="RNA_pol_sigma70_r4_t2"/>
</dbReference>
<evidence type="ECO:0000256" key="5">
    <source>
        <dbReference type="ARBA" id="ARBA00023163"/>
    </source>
</evidence>
<gene>
    <name evidence="8" type="ORF">HNR19_000384</name>
</gene>
<dbReference type="Gene3D" id="1.10.1740.10">
    <property type="match status" value="1"/>
</dbReference>
<evidence type="ECO:0000259" key="6">
    <source>
        <dbReference type="Pfam" id="PF04542"/>
    </source>
</evidence>
<dbReference type="RefSeq" id="WP_179666304.1">
    <property type="nucleotide sequence ID" value="NZ_JACCFP010000001.1"/>
</dbReference>
<feature type="domain" description="RNA polymerase sigma-70 region 2" evidence="6">
    <location>
        <begin position="15"/>
        <end position="80"/>
    </location>
</feature>
<accession>A0A853BY49</accession>
<dbReference type="InterPro" id="IPR039425">
    <property type="entry name" value="RNA_pol_sigma-70-like"/>
</dbReference>
<dbReference type="Pfam" id="PF08281">
    <property type="entry name" value="Sigma70_r4_2"/>
    <property type="match status" value="1"/>
</dbReference>
<keyword evidence="9" id="KW-1185">Reference proteome</keyword>
<dbReference type="PANTHER" id="PTHR43133:SF50">
    <property type="entry name" value="ECF RNA POLYMERASE SIGMA FACTOR SIGM"/>
    <property type="match status" value="1"/>
</dbReference>
<dbReference type="PANTHER" id="PTHR43133">
    <property type="entry name" value="RNA POLYMERASE ECF-TYPE SIGMA FACTO"/>
    <property type="match status" value="1"/>
</dbReference>
<dbReference type="AlphaFoldDB" id="A0A853BY49"/>
<feature type="domain" description="RNA polymerase sigma factor 70 region 4 type 2" evidence="7">
    <location>
        <begin position="106"/>
        <end position="156"/>
    </location>
</feature>
<dbReference type="GO" id="GO:0016987">
    <property type="term" value="F:sigma factor activity"/>
    <property type="evidence" value="ECO:0007669"/>
    <property type="project" value="UniProtKB-KW"/>
</dbReference>
<organism evidence="8 9">
    <name type="scientific">Nocardioides thalensis</name>
    <dbReference type="NCBI Taxonomy" id="1914755"/>
    <lineage>
        <taxon>Bacteria</taxon>
        <taxon>Bacillati</taxon>
        <taxon>Actinomycetota</taxon>
        <taxon>Actinomycetes</taxon>
        <taxon>Propionibacteriales</taxon>
        <taxon>Nocardioidaceae</taxon>
        <taxon>Nocardioides</taxon>
    </lineage>
</organism>
<comment type="similarity">
    <text evidence="1">Belongs to the sigma-70 factor family. ECF subfamily.</text>
</comment>
<dbReference type="NCBIfam" id="TIGR02937">
    <property type="entry name" value="sigma70-ECF"/>
    <property type="match status" value="1"/>
</dbReference>
<proteinExistence type="inferred from homology"/>
<dbReference type="CDD" id="cd06171">
    <property type="entry name" value="Sigma70_r4"/>
    <property type="match status" value="1"/>
</dbReference>
<evidence type="ECO:0000313" key="8">
    <source>
        <dbReference type="EMBL" id="NYI99685.1"/>
    </source>
</evidence>
<dbReference type="InterPro" id="IPR013325">
    <property type="entry name" value="RNA_pol_sigma_r2"/>
</dbReference>
<keyword evidence="3" id="KW-0731">Sigma factor</keyword>
<dbReference type="InterPro" id="IPR014325">
    <property type="entry name" value="RNA_pol_sigma-E_actinobac"/>
</dbReference>
<evidence type="ECO:0000256" key="1">
    <source>
        <dbReference type="ARBA" id="ARBA00010641"/>
    </source>
</evidence>
<dbReference type="Pfam" id="PF04542">
    <property type="entry name" value="Sigma70_r2"/>
    <property type="match status" value="1"/>
</dbReference>
<dbReference type="InterPro" id="IPR007627">
    <property type="entry name" value="RNA_pol_sigma70_r2"/>
</dbReference>
<dbReference type="SUPFAM" id="SSF88659">
    <property type="entry name" value="Sigma3 and sigma4 domains of RNA polymerase sigma factors"/>
    <property type="match status" value="1"/>
</dbReference>
<dbReference type="Proteomes" id="UP000530424">
    <property type="component" value="Unassembled WGS sequence"/>
</dbReference>
<keyword evidence="2" id="KW-0805">Transcription regulation</keyword>